<dbReference type="PANTHER" id="PTHR42305">
    <property type="entry name" value="MEMBRANE PROTEIN RV1733C-RELATED"/>
    <property type="match status" value="1"/>
</dbReference>
<dbReference type="PANTHER" id="PTHR42305:SF1">
    <property type="entry name" value="MEMBRANE PROTEIN RV1733C-RELATED"/>
    <property type="match status" value="1"/>
</dbReference>
<protein>
    <submittedName>
        <fullName evidence="2">Uncharacterized protein</fullName>
    </submittedName>
</protein>
<sequence>MRATGWRWRWNRGTLCRPWDVRDAWLGLFCGLALVLLVPAAGLAAGVAVYGVESAARQEQLATRHPVPATLLEDTLGPLSRTADDYGNVPARARWRTTDGRTHTGTARVASDRSKGDRVRIWLTPQDRPAPPPKPWSEVWSAALVTGLVGSALAAALVVGVRWRLRSRLDEARLAAWAYEWELIGPRWSSGRL</sequence>
<keyword evidence="1" id="KW-1133">Transmembrane helix</keyword>
<keyword evidence="1" id="KW-0812">Transmembrane</keyword>
<keyword evidence="3" id="KW-1185">Reference proteome</keyword>
<evidence type="ECO:0000256" key="1">
    <source>
        <dbReference type="SAM" id="Phobius"/>
    </source>
</evidence>
<dbReference type="InterPro" id="IPR039708">
    <property type="entry name" value="MT1774/Rv1733c-like"/>
</dbReference>
<keyword evidence="1" id="KW-0472">Membrane</keyword>
<dbReference type="RefSeq" id="WP_425578111.1">
    <property type="nucleotide sequence ID" value="NZ_BAAAPE010000002.1"/>
</dbReference>
<accession>A0ABN2VNN5</accession>
<dbReference type="Proteomes" id="UP001500016">
    <property type="component" value="Unassembled WGS sequence"/>
</dbReference>
<gene>
    <name evidence="2" type="ORF">GCM10009801_14260</name>
</gene>
<evidence type="ECO:0000313" key="3">
    <source>
        <dbReference type="Proteomes" id="UP001500016"/>
    </source>
</evidence>
<organism evidence="2 3">
    <name type="scientific">Streptomyces albiaxialis</name>
    <dbReference type="NCBI Taxonomy" id="329523"/>
    <lineage>
        <taxon>Bacteria</taxon>
        <taxon>Bacillati</taxon>
        <taxon>Actinomycetota</taxon>
        <taxon>Actinomycetes</taxon>
        <taxon>Kitasatosporales</taxon>
        <taxon>Streptomycetaceae</taxon>
        <taxon>Streptomyces</taxon>
    </lineage>
</organism>
<reference evidence="2 3" key="1">
    <citation type="journal article" date="2019" name="Int. J. Syst. Evol. Microbiol.">
        <title>The Global Catalogue of Microorganisms (GCM) 10K type strain sequencing project: providing services to taxonomists for standard genome sequencing and annotation.</title>
        <authorList>
            <consortium name="The Broad Institute Genomics Platform"/>
            <consortium name="The Broad Institute Genome Sequencing Center for Infectious Disease"/>
            <person name="Wu L."/>
            <person name="Ma J."/>
        </authorList>
    </citation>
    <scope>NUCLEOTIDE SEQUENCE [LARGE SCALE GENOMIC DNA]</scope>
    <source>
        <strain evidence="2 3">JCM 15478</strain>
    </source>
</reference>
<comment type="caution">
    <text evidence="2">The sequence shown here is derived from an EMBL/GenBank/DDBJ whole genome shotgun (WGS) entry which is preliminary data.</text>
</comment>
<proteinExistence type="predicted"/>
<evidence type="ECO:0000313" key="2">
    <source>
        <dbReference type="EMBL" id="GAA2067157.1"/>
    </source>
</evidence>
<feature type="transmembrane region" description="Helical" evidence="1">
    <location>
        <begin position="139"/>
        <end position="161"/>
    </location>
</feature>
<name>A0ABN2VNN5_9ACTN</name>
<dbReference type="EMBL" id="BAAAPE010000002">
    <property type="protein sequence ID" value="GAA2067157.1"/>
    <property type="molecule type" value="Genomic_DNA"/>
</dbReference>